<organism evidence="2 3">
    <name type="scientific">Arenimonas fontis</name>
    <dbReference type="NCBI Taxonomy" id="2608255"/>
    <lineage>
        <taxon>Bacteria</taxon>
        <taxon>Pseudomonadati</taxon>
        <taxon>Pseudomonadota</taxon>
        <taxon>Gammaproteobacteria</taxon>
        <taxon>Lysobacterales</taxon>
        <taxon>Lysobacteraceae</taxon>
        <taxon>Arenimonas</taxon>
    </lineage>
</organism>
<keyword evidence="3" id="KW-1185">Reference proteome</keyword>
<dbReference type="RefSeq" id="WP_149861190.1">
    <property type="nucleotide sequence ID" value="NZ_VUOD01000009.1"/>
</dbReference>
<accession>A0A5B2Z8I4</accession>
<reference evidence="2 3" key="2">
    <citation type="submission" date="2019-09" db="EMBL/GenBank/DDBJ databases">
        <authorList>
            <person name="Mazur A."/>
        </authorList>
    </citation>
    <scope>NUCLEOTIDE SEQUENCE [LARGE SCALE GENOMIC DNA]</scope>
    <source>
        <strain evidence="2 3">3729k</strain>
    </source>
</reference>
<comment type="caution">
    <text evidence="2">The sequence shown here is derived from an EMBL/GenBank/DDBJ whole genome shotgun (WGS) entry which is preliminary data.</text>
</comment>
<evidence type="ECO:0000256" key="1">
    <source>
        <dbReference type="SAM" id="MobiDB-lite"/>
    </source>
</evidence>
<dbReference type="AlphaFoldDB" id="A0A5B2Z8I4"/>
<feature type="region of interest" description="Disordered" evidence="1">
    <location>
        <begin position="110"/>
        <end position="160"/>
    </location>
</feature>
<name>A0A5B2Z8I4_9GAMM</name>
<feature type="compositionally biased region" description="Pro residues" evidence="1">
    <location>
        <begin position="123"/>
        <end position="152"/>
    </location>
</feature>
<proteinExistence type="predicted"/>
<feature type="compositionally biased region" description="Low complexity" evidence="1">
    <location>
        <begin position="110"/>
        <end position="121"/>
    </location>
</feature>
<sequence length="336" mass="34747">MSTQSICFAGLSREEEAQVVSQFKQANGRLGNAWVLAPEAEAEVVVIDMDSMYGQMSLMKAIGSGKRVVALTAGNRADADHLLQRPVSAEGIERMLSELAGTMAAAPAAAQAPARAASDDPAPAEPPAPPPVQTAAPAPGPAPAAAPEPAPEPRLFDHLRPGALSGPVRLRLAGAPDLVIDPGRQVYFGGTALKPLLPYCTAVLPPESLAPVSPAELPGLEAQAGGAQPLSRLIWLCALASGNGALMPGFSPNDRYKLLKWPQTEREFPKHFRIATVMMKGPALLTDIAGQSGASLAEVIDFVNASLVAGVATPESAAGNESEPAKAGGLLARFRR</sequence>
<dbReference type="EMBL" id="VUOD01000009">
    <property type="protein sequence ID" value="KAA2284185.1"/>
    <property type="molecule type" value="Genomic_DNA"/>
</dbReference>
<evidence type="ECO:0000313" key="3">
    <source>
        <dbReference type="Proteomes" id="UP000322165"/>
    </source>
</evidence>
<protein>
    <submittedName>
        <fullName evidence="2">Uncharacterized protein</fullName>
    </submittedName>
</protein>
<gene>
    <name evidence="2" type="ORF">F0415_10580</name>
</gene>
<dbReference type="Proteomes" id="UP000322165">
    <property type="component" value="Unassembled WGS sequence"/>
</dbReference>
<reference evidence="2 3" key="1">
    <citation type="submission" date="2019-09" db="EMBL/GenBank/DDBJ databases">
        <title>Arenimonas chukotkensis sp. nov., a bacterium isolated from Chukotka hot spring, Arctic region, Russia.</title>
        <authorList>
            <person name="Zayulina K.S."/>
            <person name="Prokofeva M.I."/>
            <person name="Elcheninov A.G."/>
            <person name="Novikov A."/>
            <person name="Kochetkova T.V."/>
            <person name="Kublanov I.V."/>
        </authorList>
    </citation>
    <scope>NUCLEOTIDE SEQUENCE [LARGE SCALE GENOMIC DNA]</scope>
    <source>
        <strain evidence="2 3">3729k</strain>
    </source>
</reference>
<evidence type="ECO:0000313" key="2">
    <source>
        <dbReference type="EMBL" id="KAA2284185.1"/>
    </source>
</evidence>